<protein>
    <submittedName>
        <fullName evidence="1">28094_t:CDS:1</fullName>
    </submittedName>
</protein>
<sequence length="200" mass="23536">MDPCFRKNRGVLLCFCNKPALPSYTDEFGLIYECGNCGNNDNKVCGFHIHKEIWDKFFDNPSKINPYDRELSICPYFNFTFCVYFRKWNDYQKNHFPPPLCFCERPVILRNTSKNKPMFVCSNYLINGAKPKCIYHVYADNQAFKKSENCIHSVENHMPTSTSPLISDKFVVQVADESFRKDRNILYNRYILEIGKRQSC</sequence>
<reference evidence="1 2" key="1">
    <citation type="submission" date="2021-06" db="EMBL/GenBank/DDBJ databases">
        <authorList>
            <person name="Kallberg Y."/>
            <person name="Tangrot J."/>
            <person name="Rosling A."/>
        </authorList>
    </citation>
    <scope>NUCLEOTIDE SEQUENCE [LARGE SCALE GENOMIC DNA]</scope>
    <source>
        <strain evidence="1 2">120-4 pot B 10/14</strain>
    </source>
</reference>
<evidence type="ECO:0000313" key="2">
    <source>
        <dbReference type="Proteomes" id="UP000789901"/>
    </source>
</evidence>
<name>A0ABN7VBB8_GIGMA</name>
<dbReference type="Proteomes" id="UP000789901">
    <property type="component" value="Unassembled WGS sequence"/>
</dbReference>
<dbReference type="EMBL" id="CAJVQB010012201">
    <property type="protein sequence ID" value="CAG8753639.1"/>
    <property type="molecule type" value="Genomic_DNA"/>
</dbReference>
<comment type="caution">
    <text evidence="1">The sequence shown here is derived from an EMBL/GenBank/DDBJ whole genome shotgun (WGS) entry which is preliminary data.</text>
</comment>
<accession>A0ABN7VBB8</accession>
<organism evidence="1 2">
    <name type="scientific">Gigaspora margarita</name>
    <dbReference type="NCBI Taxonomy" id="4874"/>
    <lineage>
        <taxon>Eukaryota</taxon>
        <taxon>Fungi</taxon>
        <taxon>Fungi incertae sedis</taxon>
        <taxon>Mucoromycota</taxon>
        <taxon>Glomeromycotina</taxon>
        <taxon>Glomeromycetes</taxon>
        <taxon>Diversisporales</taxon>
        <taxon>Gigasporaceae</taxon>
        <taxon>Gigaspora</taxon>
    </lineage>
</organism>
<evidence type="ECO:0000313" key="1">
    <source>
        <dbReference type="EMBL" id="CAG8753639.1"/>
    </source>
</evidence>
<proteinExistence type="predicted"/>
<keyword evidence="2" id="KW-1185">Reference proteome</keyword>
<gene>
    <name evidence="1" type="ORF">GMARGA_LOCUS16673</name>
</gene>